<reference evidence="2" key="1">
    <citation type="submission" date="2018-04" db="EMBL/GenBank/DDBJ databases">
        <title>Whole genome sequencing of Hypsizygus marmoreus.</title>
        <authorList>
            <person name="Choi I.-G."/>
            <person name="Min B."/>
            <person name="Kim J.-G."/>
            <person name="Kim S."/>
            <person name="Oh Y.-L."/>
            <person name="Kong W.-S."/>
            <person name="Park H."/>
            <person name="Jeong J."/>
            <person name="Song E.-S."/>
        </authorList>
    </citation>
    <scope>NUCLEOTIDE SEQUENCE [LARGE SCALE GENOMIC DNA]</scope>
    <source>
        <strain evidence="2">51987-8</strain>
    </source>
</reference>
<name>A0A369JEL2_HYPMA</name>
<organism evidence="2 3">
    <name type="scientific">Hypsizygus marmoreus</name>
    <name type="common">White beech mushroom</name>
    <name type="synonym">Agaricus marmoreus</name>
    <dbReference type="NCBI Taxonomy" id="39966"/>
    <lineage>
        <taxon>Eukaryota</taxon>
        <taxon>Fungi</taxon>
        <taxon>Dikarya</taxon>
        <taxon>Basidiomycota</taxon>
        <taxon>Agaricomycotina</taxon>
        <taxon>Agaricomycetes</taxon>
        <taxon>Agaricomycetidae</taxon>
        <taxon>Agaricales</taxon>
        <taxon>Tricholomatineae</taxon>
        <taxon>Lyophyllaceae</taxon>
        <taxon>Hypsizygus</taxon>
    </lineage>
</organism>
<dbReference type="AlphaFoldDB" id="A0A369JEL2"/>
<accession>A0A369JEL2</accession>
<feature type="signal peptide" evidence="1">
    <location>
        <begin position="1"/>
        <end position="19"/>
    </location>
</feature>
<protein>
    <submittedName>
        <fullName evidence="2">Glucan endo-1,3-alpha-glucosidase agn1</fullName>
    </submittedName>
</protein>
<evidence type="ECO:0000313" key="2">
    <source>
        <dbReference type="EMBL" id="RDB17844.1"/>
    </source>
</evidence>
<dbReference type="Pfam" id="PF03659">
    <property type="entry name" value="Glyco_hydro_71"/>
    <property type="match status" value="1"/>
</dbReference>
<dbReference type="EMBL" id="LUEZ02000107">
    <property type="protein sequence ID" value="RDB17844.1"/>
    <property type="molecule type" value="Genomic_DNA"/>
</dbReference>
<sequence>MLLITLFLHVLTFFAIASAYTIPVRRIRIPTHETGSGNHRSTLMKKHFKRALLSLSNSGSSASKADTSTITSSQIPHSTLENRATSRKYVVAHHMVGNTFPYELQDWADDVALAHASGIDGFALNMGRDEWQPDRVSDAYTAAQQSGLDFKLFLSLDMTSFPCASATDAQTLRDLVLAHISHPNQLQYDSRAFVSSFAGETCTFGQGSAPDGWKNEFTKHPDLAGKIYFVPSFFIDPAKFGDFRDVMDGDFNWNSGWPIQVTTDFAKQIIASKGQNLVASLASITSEVSTSRIQSVLSQFIGSTDTDKQHLEQLSALGGGVTRRDGNSKPAYMAAVSPWFFTHYSPETFNKNFVFLSDQHLYSRRWESLIAARDQFDIVQVLTWNDYGESHYIGPIKGAQPNSQAWVDGMDHTAWLELTRYYATAFREGNAPTVDKDKIFMWSRPHPTQATAPDPVGQPKNFELFEDTVWAVVMTTAPSNVVLSTSPSKSQTFSVPAGLTKLSIPITAGGTMKGTIERDGKALVTLNPSDFQFQANPKTYNFNAFVASATAN</sequence>
<dbReference type="STRING" id="39966.A0A369JEL2"/>
<comment type="caution">
    <text evidence="2">The sequence shown here is derived from an EMBL/GenBank/DDBJ whole genome shotgun (WGS) entry which is preliminary data.</text>
</comment>
<feature type="chain" id="PRO_5017010728" evidence="1">
    <location>
        <begin position="20"/>
        <end position="552"/>
    </location>
</feature>
<keyword evidence="3" id="KW-1185">Reference proteome</keyword>
<evidence type="ECO:0000313" key="3">
    <source>
        <dbReference type="Proteomes" id="UP000076154"/>
    </source>
</evidence>
<dbReference type="GO" id="GO:0051118">
    <property type="term" value="F:glucan endo-1,3-alpha-glucosidase activity"/>
    <property type="evidence" value="ECO:0007669"/>
    <property type="project" value="InterPro"/>
</dbReference>
<proteinExistence type="predicted"/>
<dbReference type="InterPro" id="IPR005197">
    <property type="entry name" value="Glyco_hydro_71"/>
</dbReference>
<evidence type="ECO:0000256" key="1">
    <source>
        <dbReference type="SAM" id="SignalP"/>
    </source>
</evidence>
<dbReference type="Proteomes" id="UP000076154">
    <property type="component" value="Unassembled WGS sequence"/>
</dbReference>
<dbReference type="Gene3D" id="3.20.20.80">
    <property type="entry name" value="Glycosidases"/>
    <property type="match status" value="1"/>
</dbReference>
<dbReference type="InParanoid" id="A0A369JEL2"/>
<dbReference type="CDD" id="cd11577">
    <property type="entry name" value="GH71"/>
    <property type="match status" value="1"/>
</dbReference>
<keyword evidence="1" id="KW-0732">Signal</keyword>
<dbReference type="OrthoDB" id="3257981at2759"/>
<gene>
    <name evidence="2" type="primary">agn1_2</name>
    <name evidence="2" type="ORF">Hypma_000774</name>
</gene>